<evidence type="ECO:0000313" key="7">
    <source>
        <dbReference type="Proteomes" id="UP000195652"/>
    </source>
</evidence>
<dbReference type="Proteomes" id="UP000195652">
    <property type="component" value="Chromosome"/>
</dbReference>
<dbReference type="GeneID" id="75007789"/>
<feature type="region of interest" description="Disordered" evidence="4">
    <location>
        <begin position="1"/>
        <end position="41"/>
    </location>
</feature>
<keyword evidence="3" id="KW-0808">Transferase</keyword>
<protein>
    <submittedName>
        <fullName evidence="6">Class I SAM-dependent methyltransferase</fullName>
    </submittedName>
</protein>
<gene>
    <name evidence="6" type="ORF">CBE74_05895</name>
</gene>
<dbReference type="PANTHER" id="PTHR44942:SF4">
    <property type="entry name" value="METHYLTRANSFERASE TYPE 11 DOMAIN-CONTAINING PROTEIN"/>
    <property type="match status" value="1"/>
</dbReference>
<feature type="compositionally biased region" description="Basic and acidic residues" evidence="4">
    <location>
        <begin position="31"/>
        <end position="41"/>
    </location>
</feature>
<dbReference type="InterPro" id="IPR051052">
    <property type="entry name" value="Diverse_substrate_MTase"/>
</dbReference>
<dbReference type="KEGG" id="csil:CBE74_05895"/>
<dbReference type="RefSeq" id="WP_087453917.1">
    <property type="nucleotide sequence ID" value="NZ_CP021417.2"/>
</dbReference>
<dbReference type="CDD" id="cd02440">
    <property type="entry name" value="AdoMet_MTases"/>
    <property type="match status" value="1"/>
</dbReference>
<dbReference type="AlphaFoldDB" id="A0A7Y4UPT1"/>
<dbReference type="Pfam" id="PF08241">
    <property type="entry name" value="Methyltransf_11"/>
    <property type="match status" value="1"/>
</dbReference>
<dbReference type="EMBL" id="CP021417">
    <property type="protein sequence ID" value="ARU46098.1"/>
    <property type="molecule type" value="Genomic_DNA"/>
</dbReference>
<evidence type="ECO:0000313" key="6">
    <source>
        <dbReference type="EMBL" id="ARU46098.1"/>
    </source>
</evidence>
<dbReference type="InterPro" id="IPR029063">
    <property type="entry name" value="SAM-dependent_MTases_sf"/>
</dbReference>
<dbReference type="Gene3D" id="3.40.50.150">
    <property type="entry name" value="Vaccinia Virus protein VP39"/>
    <property type="match status" value="1"/>
</dbReference>
<reference evidence="6 7" key="1">
    <citation type="journal article" date="2014" name="BMC Vet. Res.">
        <title>First report of Corynebacterium pseudotuberculosis from caseous lymphadenitis lesions in Black Alentejano pig (Sus scrofa domesticus).</title>
        <authorList>
            <person name="Oliveira M."/>
            <person name="Barroco C."/>
            <person name="Mottola C."/>
            <person name="Santos R."/>
            <person name="Lemsaddek A."/>
            <person name="Tavares L."/>
            <person name="Semedo-Lemsaddek T."/>
        </authorList>
    </citation>
    <scope>NUCLEOTIDE SEQUENCE [LARGE SCALE GENOMIC DNA]</scope>
    <source>
        <strain evidence="6 7">PO100/5</strain>
    </source>
</reference>
<dbReference type="OrthoDB" id="9797252at2"/>
<feature type="domain" description="Methyltransferase type 11" evidence="5">
    <location>
        <begin position="79"/>
        <end position="167"/>
    </location>
</feature>
<dbReference type="PANTHER" id="PTHR44942">
    <property type="entry name" value="METHYLTRANSF_11 DOMAIN-CONTAINING PROTEIN"/>
    <property type="match status" value="1"/>
</dbReference>
<evidence type="ECO:0000256" key="3">
    <source>
        <dbReference type="ARBA" id="ARBA00022679"/>
    </source>
</evidence>
<accession>A0A7Y4UPT1</accession>
<evidence type="ECO:0000256" key="2">
    <source>
        <dbReference type="ARBA" id="ARBA00022603"/>
    </source>
</evidence>
<dbReference type="InterPro" id="IPR013216">
    <property type="entry name" value="Methyltransf_11"/>
</dbReference>
<keyword evidence="7" id="KW-1185">Reference proteome</keyword>
<feature type="compositionally biased region" description="Polar residues" evidence="4">
    <location>
        <begin position="1"/>
        <end position="16"/>
    </location>
</feature>
<dbReference type="GO" id="GO:0008757">
    <property type="term" value="F:S-adenosylmethionine-dependent methyltransferase activity"/>
    <property type="evidence" value="ECO:0007669"/>
    <property type="project" value="InterPro"/>
</dbReference>
<dbReference type="SUPFAM" id="SSF53335">
    <property type="entry name" value="S-adenosyl-L-methionine-dependent methyltransferases"/>
    <property type="match status" value="1"/>
</dbReference>
<comment type="similarity">
    <text evidence="1">Belongs to the methyltransferase superfamily.</text>
</comment>
<reference evidence="6 7" key="4">
    <citation type="journal article" date="2020" name="PLoS ONE">
        <title>Taxonomic classification of strain PO100/5 shows a broader geographic distribution and genetic markers of the recently described Corynebacterium silvaticum.</title>
        <authorList>
            <person name="Viana M.V.C."/>
            <person name="Profeta R."/>
            <person name="da Silva A.L."/>
            <person name="Hurtado R."/>
            <person name="Cerqueira J.C."/>
            <person name="Ribeiro B.F.S."/>
            <person name="Almeida M.O."/>
            <person name="Morais-Rodrigues F."/>
            <person name="Soares S.C."/>
            <person name="Oliveira M."/>
            <person name="Tavares L."/>
            <person name="Figueiredo H."/>
            <person name="Wattam A.R."/>
            <person name="Barh D."/>
            <person name="Ghosh P."/>
            <person name="Silva A."/>
            <person name="Azevedo V."/>
        </authorList>
    </citation>
    <scope>NUCLEOTIDE SEQUENCE [LARGE SCALE GENOMIC DNA]</scope>
    <source>
        <strain evidence="6 7">PO100/5</strain>
    </source>
</reference>
<reference evidence="6 7" key="2">
    <citation type="journal article" date="2020" name="Antonie Van Leeuwenhoek">
        <title>Phylogenomic characterisation of a novel corynebacterial species pathogenic to animals.</title>
        <authorList>
            <person name="Moller J."/>
            <person name="Musella L."/>
            <person name="Melnikov V."/>
            <person name="Geissdorfer W."/>
            <person name="Burkovski A."/>
            <person name="Sangal V."/>
        </authorList>
    </citation>
    <scope>NUCLEOTIDE SEQUENCE [LARGE SCALE GENOMIC DNA]</scope>
    <source>
        <strain evidence="6 7">PO100/5</strain>
    </source>
</reference>
<keyword evidence="2 6" id="KW-0489">Methyltransferase</keyword>
<evidence type="ECO:0000256" key="1">
    <source>
        <dbReference type="ARBA" id="ARBA00008361"/>
    </source>
</evidence>
<name>A0A7Y4UPT1_9CORY</name>
<evidence type="ECO:0000256" key="4">
    <source>
        <dbReference type="SAM" id="MobiDB-lite"/>
    </source>
</evidence>
<reference evidence="6 7" key="3">
    <citation type="journal article" date="2020" name="Int. J. Syst. Evol. Microbiol.">
        <title>Corynebacterium silvaticum sp. nov., a unique group of NTTB corynebacteria in wild boar and roe deer.</title>
        <authorList>
            <person name="Dangel A."/>
            <person name="Berger A."/>
            <person name="Rau J."/>
            <person name="Eisenberg T."/>
            <person name="Kampfer P."/>
            <person name="Margos G."/>
            <person name="Contzen M."/>
            <person name="Busse H.J."/>
            <person name="Konrad R."/>
            <person name="Peters M."/>
            <person name="Sting R."/>
            <person name="Sing A."/>
        </authorList>
    </citation>
    <scope>NUCLEOTIDE SEQUENCE [LARGE SCALE GENOMIC DNA]</scope>
    <source>
        <strain evidence="6 7">PO100/5</strain>
    </source>
</reference>
<evidence type="ECO:0000259" key="5">
    <source>
        <dbReference type="Pfam" id="PF08241"/>
    </source>
</evidence>
<organism evidence="6 7">
    <name type="scientific">Corynebacterium silvaticum</name>
    <dbReference type="NCBI Taxonomy" id="2320431"/>
    <lineage>
        <taxon>Bacteria</taxon>
        <taxon>Bacillati</taxon>
        <taxon>Actinomycetota</taxon>
        <taxon>Actinomycetes</taxon>
        <taxon>Mycobacteriales</taxon>
        <taxon>Corynebacteriaceae</taxon>
        <taxon>Corynebacterium</taxon>
    </lineage>
</organism>
<dbReference type="GO" id="GO:0032259">
    <property type="term" value="P:methylation"/>
    <property type="evidence" value="ECO:0007669"/>
    <property type="project" value="UniProtKB-KW"/>
</dbReference>
<sequence length="281" mass="31880">MCENQSSFRSSHTVSQAFVPPPNAPPVSQRDTPKFHSNEHRNLSARAFKSGAYDYHKARPSYPAQVLDLLEVSANAKLLDVGCGTGKLTEQLKERGHHVFALDPSGDMVRTLRSHLEVPAWIATAEQTSAASGAFDAITCAQTWHWLDAALASKEFDRVTSTSGQVLLVWNTLDVSIPWVHRLSRIMHSGDTLKEGFIPTFYDPWFISKEVRLRWSHPMTTTSIHLLTHTRSYWLRSSEKTREKVTANLSWYLNEHLGFSDTDLIELPYRCDAFVLSKKRR</sequence>
<proteinExistence type="inferred from homology"/>